<dbReference type="PROSITE" id="PS00036">
    <property type="entry name" value="BZIP_BASIC"/>
    <property type="match status" value="1"/>
</dbReference>
<evidence type="ECO:0000256" key="3">
    <source>
        <dbReference type="ARBA" id="ARBA00023015"/>
    </source>
</evidence>
<evidence type="ECO:0000313" key="12">
    <source>
        <dbReference type="EMBL" id="KAG8522715.1"/>
    </source>
</evidence>
<dbReference type="GO" id="GO:0030154">
    <property type="term" value="P:cell differentiation"/>
    <property type="evidence" value="ECO:0007669"/>
    <property type="project" value="UniProtKB-KW"/>
</dbReference>
<comment type="caution">
    <text evidence="12">The sequence shown here is derived from an EMBL/GenBank/DDBJ whole genome shotgun (WGS) entry which is preliminary data.</text>
</comment>
<feature type="compositionally biased region" description="Basic and acidic residues" evidence="10">
    <location>
        <begin position="32"/>
        <end position="42"/>
    </location>
</feature>
<evidence type="ECO:0000259" key="11">
    <source>
        <dbReference type="PROSITE" id="PS50217"/>
    </source>
</evidence>
<comment type="similarity">
    <text evidence="1">Belongs to the bZIP family.</text>
</comment>
<dbReference type="InterPro" id="IPR004827">
    <property type="entry name" value="bZIP"/>
</dbReference>
<feature type="region of interest" description="Disordered" evidence="10">
    <location>
        <begin position="1"/>
        <end position="100"/>
    </location>
</feature>
<evidence type="ECO:0000256" key="6">
    <source>
        <dbReference type="ARBA" id="ARBA00023163"/>
    </source>
</evidence>
<dbReference type="SMART" id="SM00338">
    <property type="entry name" value="BRLZ"/>
    <property type="match status" value="1"/>
</dbReference>
<dbReference type="OrthoDB" id="295274at2759"/>
<evidence type="ECO:0000256" key="2">
    <source>
        <dbReference type="ARBA" id="ARBA00022782"/>
    </source>
</evidence>
<dbReference type="Gene3D" id="1.20.5.170">
    <property type="match status" value="1"/>
</dbReference>
<keyword evidence="13" id="KW-1185">Reference proteome</keyword>
<dbReference type="GO" id="GO:0000978">
    <property type="term" value="F:RNA polymerase II cis-regulatory region sequence-specific DNA binding"/>
    <property type="evidence" value="ECO:0007669"/>
    <property type="project" value="TreeGrafter"/>
</dbReference>
<keyword evidence="7" id="KW-0539">Nucleus</keyword>
<evidence type="ECO:0000256" key="1">
    <source>
        <dbReference type="ARBA" id="ARBA00007163"/>
    </source>
</evidence>
<dbReference type="InterPro" id="IPR000837">
    <property type="entry name" value="AP-1"/>
</dbReference>
<feature type="region of interest" description="Disordered" evidence="10">
    <location>
        <begin position="203"/>
        <end position="234"/>
    </location>
</feature>
<evidence type="ECO:0000256" key="7">
    <source>
        <dbReference type="ARBA" id="ARBA00023242"/>
    </source>
</evidence>
<keyword evidence="5" id="KW-0010">Activator</keyword>
<dbReference type="Pfam" id="PF00170">
    <property type="entry name" value="bZIP_1"/>
    <property type="match status" value="1"/>
</dbReference>
<dbReference type="SUPFAM" id="SSF57959">
    <property type="entry name" value="Leucine zipper domain"/>
    <property type="match status" value="1"/>
</dbReference>
<evidence type="ECO:0000256" key="8">
    <source>
        <dbReference type="ARBA" id="ARBA00064452"/>
    </source>
</evidence>
<accession>A0A8J6AV16</accession>
<sequence length="310" mass="33336">MRRWAHLSLDVGSYGRRQEDASTNEQQQQRNESSRTREKKQSGEGGWPLRLCLSPQDPLEQQKQLRKKQKNRAAAQRSRQKHTDKADALHQQHESLEKHNSALRKEIQALQDELAWWSRALSAHERLCPLDGAPGPAPEPSGSWGQAEPSPGARTQDRQEQPGLLPAPVPSPLAQQLSPDPLRPHSPAGLLLCPPAPVPFGPAAAAAPAAQEPPSPAQEASPPDSSLLSPSSKLSSLLSGLPAHLAPAQPLGQQHPASLKLGTLPHCPLAPRGQAGDHKSAVWASDLQGLEPGPHPLLAFPLLASARVHF</sequence>
<proteinExistence type="inferred from homology"/>
<protein>
    <recommendedName>
        <fullName evidence="9">Basic leucine zipper transcriptional factor ATF-like 2</fullName>
    </recommendedName>
</protein>
<keyword evidence="3" id="KW-0805">Transcription regulation</keyword>
<dbReference type="GO" id="GO:0005634">
    <property type="term" value="C:nucleus"/>
    <property type="evidence" value="ECO:0007669"/>
    <property type="project" value="TreeGrafter"/>
</dbReference>
<feature type="compositionally biased region" description="Polar residues" evidence="10">
    <location>
        <begin position="21"/>
        <end position="31"/>
    </location>
</feature>
<dbReference type="GO" id="GO:0000981">
    <property type="term" value="F:DNA-binding transcription factor activity, RNA polymerase II-specific"/>
    <property type="evidence" value="ECO:0007669"/>
    <property type="project" value="TreeGrafter"/>
</dbReference>
<dbReference type="PANTHER" id="PTHR23351">
    <property type="entry name" value="FOS TRANSCRIPTION FACTOR-RELATED"/>
    <property type="match status" value="1"/>
</dbReference>
<dbReference type="InterPro" id="IPR046347">
    <property type="entry name" value="bZIP_sf"/>
</dbReference>
<evidence type="ECO:0000256" key="4">
    <source>
        <dbReference type="ARBA" id="ARBA00023125"/>
    </source>
</evidence>
<evidence type="ECO:0000313" key="13">
    <source>
        <dbReference type="Proteomes" id="UP000700334"/>
    </source>
</evidence>
<keyword evidence="2" id="KW-0221">Differentiation</keyword>
<evidence type="ECO:0000256" key="9">
    <source>
        <dbReference type="ARBA" id="ARBA00074031"/>
    </source>
</evidence>
<dbReference type="PANTHER" id="PTHR23351:SF11">
    <property type="entry name" value="BASIC LEUCINE ZIPPER TRANSCRIPTIONAL FACTOR ATF-LIKE 2"/>
    <property type="match status" value="1"/>
</dbReference>
<feature type="domain" description="BZIP" evidence="11">
    <location>
        <begin position="61"/>
        <end position="124"/>
    </location>
</feature>
<dbReference type="PROSITE" id="PS50217">
    <property type="entry name" value="BZIP"/>
    <property type="match status" value="1"/>
</dbReference>
<feature type="compositionally biased region" description="Basic and acidic residues" evidence="10">
    <location>
        <begin position="81"/>
        <end position="100"/>
    </location>
</feature>
<organism evidence="12 13">
    <name type="scientific">Galemys pyrenaicus</name>
    <name type="common">Iberian desman</name>
    <name type="synonym">Pyrenean desman</name>
    <dbReference type="NCBI Taxonomy" id="202257"/>
    <lineage>
        <taxon>Eukaryota</taxon>
        <taxon>Metazoa</taxon>
        <taxon>Chordata</taxon>
        <taxon>Craniata</taxon>
        <taxon>Vertebrata</taxon>
        <taxon>Euteleostomi</taxon>
        <taxon>Mammalia</taxon>
        <taxon>Eutheria</taxon>
        <taxon>Laurasiatheria</taxon>
        <taxon>Eulipotyphla</taxon>
        <taxon>Talpidae</taxon>
        <taxon>Galemys</taxon>
    </lineage>
</organism>
<reference evidence="12" key="1">
    <citation type="journal article" date="2021" name="Evol. Appl.">
        <title>The genome of the Pyrenean desman and the effects of bottlenecks and inbreeding on the genomic landscape of an endangered species.</title>
        <authorList>
            <person name="Escoda L."/>
            <person name="Castresana J."/>
        </authorList>
    </citation>
    <scope>NUCLEOTIDE SEQUENCE</scope>
    <source>
        <strain evidence="12">IBE-C5619</strain>
    </source>
</reference>
<gene>
    <name evidence="12" type="ORF">J0S82_014712</name>
</gene>
<comment type="subunit">
    <text evidence="8">Heterodimer; heterodimerizes with JUN family proteins.</text>
</comment>
<evidence type="ECO:0000256" key="10">
    <source>
        <dbReference type="SAM" id="MobiDB-lite"/>
    </source>
</evidence>
<dbReference type="FunFam" id="1.20.5.170:FF:000080">
    <property type="entry name" value="Basic leucine zipper transcriptional factor ATF-like 2"/>
    <property type="match status" value="1"/>
</dbReference>
<dbReference type="AlphaFoldDB" id="A0A8J6AV16"/>
<feature type="region of interest" description="Disordered" evidence="10">
    <location>
        <begin position="246"/>
        <end position="265"/>
    </location>
</feature>
<keyword evidence="4" id="KW-0238">DNA-binding</keyword>
<dbReference type="Proteomes" id="UP000700334">
    <property type="component" value="Unassembled WGS sequence"/>
</dbReference>
<feature type="compositionally biased region" description="Low complexity" evidence="10">
    <location>
        <begin position="217"/>
        <end position="234"/>
    </location>
</feature>
<dbReference type="EMBL" id="JAGFMF010011432">
    <property type="protein sequence ID" value="KAG8522715.1"/>
    <property type="molecule type" value="Genomic_DNA"/>
</dbReference>
<feature type="region of interest" description="Disordered" evidence="10">
    <location>
        <begin position="128"/>
        <end position="190"/>
    </location>
</feature>
<evidence type="ECO:0000256" key="5">
    <source>
        <dbReference type="ARBA" id="ARBA00023159"/>
    </source>
</evidence>
<keyword evidence="6" id="KW-0804">Transcription</keyword>
<name>A0A8J6AV16_GALPY</name>